<sequence length="181" mass="20972">MPVLIKLVLKDIRKNKWKIAIFVFQMLVFLFLLMLALAQFPIISQGIKAINIIKISNLIRQQEIMSFKDYMNIWSEIYIDKDMYYFFEDLFDKGDNAYSVMESATPIGFLDRSPDVDGVVFAVGKFDEVFGFDKYKPEPKETYVFVGADVKTIDVGDQIELGMYNKQTYTVDARLKKGKPI</sequence>
<feature type="transmembrane region" description="Helical" evidence="1">
    <location>
        <begin position="21"/>
        <end position="42"/>
    </location>
</feature>
<organism evidence="2 3">
    <name type="scientific">Caldicoprobacter faecalis</name>
    <dbReference type="NCBI Taxonomy" id="937334"/>
    <lineage>
        <taxon>Bacteria</taxon>
        <taxon>Bacillati</taxon>
        <taxon>Bacillota</taxon>
        <taxon>Clostridia</taxon>
        <taxon>Caldicoprobacterales</taxon>
        <taxon>Caldicoprobacteraceae</taxon>
        <taxon>Caldicoprobacter</taxon>
    </lineage>
</organism>
<dbReference type="RefSeq" id="WP_207649001.1">
    <property type="nucleotide sequence ID" value="NZ_FOXR01000030.1"/>
</dbReference>
<keyword evidence="3" id="KW-1185">Reference proteome</keyword>
<dbReference type="AlphaFoldDB" id="A0A1I5XT51"/>
<proteinExistence type="predicted"/>
<protein>
    <submittedName>
        <fullName evidence="2">Putative ABC transport system permease protein</fullName>
    </submittedName>
</protein>
<dbReference type="EMBL" id="FOXR01000030">
    <property type="protein sequence ID" value="SFQ35090.1"/>
    <property type="molecule type" value="Genomic_DNA"/>
</dbReference>
<evidence type="ECO:0000313" key="2">
    <source>
        <dbReference type="EMBL" id="SFQ35090.1"/>
    </source>
</evidence>
<evidence type="ECO:0000256" key="1">
    <source>
        <dbReference type="SAM" id="Phobius"/>
    </source>
</evidence>
<keyword evidence="1" id="KW-1133">Transmembrane helix</keyword>
<reference evidence="2 3" key="1">
    <citation type="submission" date="2016-10" db="EMBL/GenBank/DDBJ databases">
        <authorList>
            <person name="de Groot N.N."/>
        </authorList>
    </citation>
    <scope>NUCLEOTIDE SEQUENCE [LARGE SCALE GENOMIC DNA]</scope>
    <source>
        <strain evidence="2 3">DSM 20678</strain>
    </source>
</reference>
<accession>A0A1I5XT51</accession>
<keyword evidence="1" id="KW-0812">Transmembrane</keyword>
<keyword evidence="1" id="KW-0472">Membrane</keyword>
<dbReference type="STRING" id="937334.SAMN05444406_13014"/>
<evidence type="ECO:0000313" key="3">
    <source>
        <dbReference type="Proteomes" id="UP000198577"/>
    </source>
</evidence>
<name>A0A1I5XT51_9FIRM</name>
<dbReference type="Proteomes" id="UP000198577">
    <property type="component" value="Unassembled WGS sequence"/>
</dbReference>
<gene>
    <name evidence="2" type="ORF">SAMN05444406_13014</name>
</gene>